<dbReference type="InterPro" id="IPR009702">
    <property type="entry name" value="DUF1284"/>
</dbReference>
<accession>A0A937CJ73</accession>
<reference evidence="1" key="1">
    <citation type="submission" date="2021-01" db="EMBL/GenBank/DDBJ databases">
        <title>Rhizobium sp. strain KVB221 16S ribosomal RNA gene Genome sequencing and assembly.</title>
        <authorList>
            <person name="Kang M."/>
        </authorList>
    </citation>
    <scope>NUCLEOTIDE SEQUENCE</scope>
    <source>
        <strain evidence="1">KVB221</strain>
    </source>
</reference>
<sequence length="144" mass="16059">MVPVRLRGHHFLCVLTYRGYGYTEPFVENMTRLVGEIEAGRPVILCKGPDDICGGFTQHCRTVSDHDCGQPHTREMDQTAVEAINALVPVQSGEPFVMDAAMIAALRSGFADNSIRKACLRCSWSDFCTQIAREEYADVKLFET</sequence>
<dbReference type="AlphaFoldDB" id="A0A937CJ73"/>
<comment type="caution">
    <text evidence="1">The sequence shown here is derived from an EMBL/GenBank/DDBJ whole genome shotgun (WGS) entry which is preliminary data.</text>
</comment>
<dbReference type="Pfam" id="PF06935">
    <property type="entry name" value="DUF1284"/>
    <property type="match status" value="1"/>
</dbReference>
<evidence type="ECO:0000313" key="1">
    <source>
        <dbReference type="EMBL" id="MBL0370805.1"/>
    </source>
</evidence>
<dbReference type="RefSeq" id="WP_201652302.1">
    <property type="nucleotide sequence ID" value="NZ_JAEQNC010000001.1"/>
</dbReference>
<evidence type="ECO:0000313" key="2">
    <source>
        <dbReference type="Proteomes" id="UP000633219"/>
    </source>
</evidence>
<dbReference type="EMBL" id="JAEQNC010000001">
    <property type="protein sequence ID" value="MBL0370805.1"/>
    <property type="molecule type" value="Genomic_DNA"/>
</dbReference>
<gene>
    <name evidence="1" type="ORF">JJB09_02075</name>
</gene>
<dbReference type="Proteomes" id="UP000633219">
    <property type="component" value="Unassembled WGS sequence"/>
</dbReference>
<keyword evidence="2" id="KW-1185">Reference proteome</keyword>
<organism evidence="1 2">
    <name type="scientific">Rhizobium setariae</name>
    <dbReference type="NCBI Taxonomy" id="2801340"/>
    <lineage>
        <taxon>Bacteria</taxon>
        <taxon>Pseudomonadati</taxon>
        <taxon>Pseudomonadota</taxon>
        <taxon>Alphaproteobacteria</taxon>
        <taxon>Hyphomicrobiales</taxon>
        <taxon>Rhizobiaceae</taxon>
        <taxon>Rhizobium/Agrobacterium group</taxon>
        <taxon>Rhizobium</taxon>
    </lineage>
</organism>
<protein>
    <submittedName>
        <fullName evidence="1">DUF1284 domain-containing protein</fullName>
    </submittedName>
</protein>
<name>A0A937CJ73_9HYPH</name>
<proteinExistence type="predicted"/>